<comment type="caution">
    <text evidence="4">The sequence shown here is derived from an EMBL/GenBank/DDBJ whole genome shotgun (WGS) entry which is preliminary data.</text>
</comment>
<feature type="chain" id="PRO_5046944168" description="DUF6993 domain-containing protein" evidence="2">
    <location>
        <begin position="28"/>
        <end position="168"/>
    </location>
</feature>
<dbReference type="PROSITE" id="PS51257">
    <property type="entry name" value="PROKAR_LIPOPROTEIN"/>
    <property type="match status" value="1"/>
</dbReference>
<feature type="region of interest" description="Disordered" evidence="1">
    <location>
        <begin position="29"/>
        <end position="61"/>
    </location>
</feature>
<evidence type="ECO:0000256" key="1">
    <source>
        <dbReference type="SAM" id="MobiDB-lite"/>
    </source>
</evidence>
<dbReference type="RefSeq" id="WP_186325585.1">
    <property type="nucleotide sequence ID" value="NZ_JAWDIU010000002.1"/>
</dbReference>
<keyword evidence="2" id="KW-0732">Signal</keyword>
<dbReference type="InterPro" id="IPR054262">
    <property type="entry name" value="DUF6993"/>
</dbReference>
<evidence type="ECO:0000256" key="2">
    <source>
        <dbReference type="SAM" id="SignalP"/>
    </source>
</evidence>
<dbReference type="EMBL" id="JAWDIU010000002">
    <property type="protein sequence ID" value="MDU0326678.1"/>
    <property type="molecule type" value="Genomic_DNA"/>
</dbReference>
<keyword evidence="5" id="KW-1185">Reference proteome</keyword>
<evidence type="ECO:0000259" key="3">
    <source>
        <dbReference type="Pfam" id="PF22504"/>
    </source>
</evidence>
<evidence type="ECO:0000313" key="5">
    <source>
        <dbReference type="Proteomes" id="UP001256673"/>
    </source>
</evidence>
<dbReference type="Pfam" id="PF22504">
    <property type="entry name" value="DUF6993"/>
    <property type="match status" value="1"/>
</dbReference>
<gene>
    <name evidence="4" type="ORF">RWH43_07900</name>
</gene>
<name>A0ABU3RW51_9MICO</name>
<reference evidence="4 5" key="1">
    <citation type="submission" date="2023-09" db="EMBL/GenBank/DDBJ databases">
        <title>Microbacterium fusihabitans sp. nov., Microbacterium phycihabitans sp. nov., and Microbacterium cervinum sp. nov., isolated from dried seaweeds of beach.</title>
        <authorList>
            <person name="Lee S.D."/>
        </authorList>
    </citation>
    <scope>NUCLEOTIDE SEQUENCE [LARGE SCALE GENOMIC DNA]</scope>
    <source>
        <strain evidence="4 5">KSW2-21</strain>
    </source>
</reference>
<dbReference type="Proteomes" id="UP001256673">
    <property type="component" value="Unassembled WGS sequence"/>
</dbReference>
<accession>A0ABU3RW51</accession>
<sequence length="168" mass="16436">MARLLARPVAVLALAAALGLAGCTASPAPEAVTTPDAAPPVASAAPTDGSTSSSAPSADASTSASAAAAELPRFTQTVQSVWSGPDQVSGRAYIDALVAAGFDKSAMQVTADATTVGNPAESITFSVRLGDECLVGQVGPSIGNPVTSVLPALSSGGCLIGQTRAINW</sequence>
<feature type="domain" description="DUF6993" evidence="3">
    <location>
        <begin position="79"/>
        <end position="162"/>
    </location>
</feature>
<proteinExistence type="predicted"/>
<evidence type="ECO:0000313" key="4">
    <source>
        <dbReference type="EMBL" id="MDU0326678.1"/>
    </source>
</evidence>
<protein>
    <recommendedName>
        <fullName evidence="3">DUF6993 domain-containing protein</fullName>
    </recommendedName>
</protein>
<organism evidence="4 5">
    <name type="scientific">Microbacterium algihabitans</name>
    <dbReference type="NCBI Taxonomy" id="3075992"/>
    <lineage>
        <taxon>Bacteria</taxon>
        <taxon>Bacillati</taxon>
        <taxon>Actinomycetota</taxon>
        <taxon>Actinomycetes</taxon>
        <taxon>Micrococcales</taxon>
        <taxon>Microbacteriaceae</taxon>
        <taxon>Microbacterium</taxon>
    </lineage>
</organism>
<feature type="signal peptide" evidence="2">
    <location>
        <begin position="1"/>
        <end position="27"/>
    </location>
</feature>